<dbReference type="Pfam" id="PF19528">
    <property type="entry name" value="DUF6056"/>
    <property type="match status" value="2"/>
</dbReference>
<evidence type="ECO:0000313" key="2">
    <source>
        <dbReference type="EMBL" id="SJZ58755.1"/>
    </source>
</evidence>
<dbReference type="RefSeq" id="WP_078711485.1">
    <property type="nucleotide sequence ID" value="NZ_FUWY01000002.1"/>
</dbReference>
<feature type="transmembrane region" description="Helical" evidence="1">
    <location>
        <begin position="12"/>
        <end position="30"/>
    </location>
</feature>
<feature type="transmembrane region" description="Helical" evidence="1">
    <location>
        <begin position="291"/>
        <end position="311"/>
    </location>
</feature>
<dbReference type="InterPro" id="IPR045691">
    <property type="entry name" value="DUF6056"/>
</dbReference>
<keyword evidence="1" id="KW-1133">Transmembrane helix</keyword>
<accession>A0A1T4LVP2</accession>
<evidence type="ECO:0000256" key="1">
    <source>
        <dbReference type="SAM" id="Phobius"/>
    </source>
</evidence>
<feature type="transmembrane region" description="Helical" evidence="1">
    <location>
        <begin position="78"/>
        <end position="98"/>
    </location>
</feature>
<feature type="transmembrane region" description="Helical" evidence="1">
    <location>
        <begin position="129"/>
        <end position="148"/>
    </location>
</feature>
<keyword evidence="1" id="KW-0812">Transmembrane</keyword>
<gene>
    <name evidence="2" type="ORF">SAMN02745191_1063</name>
</gene>
<keyword evidence="1" id="KW-0472">Membrane</keyword>
<feature type="transmembrane region" description="Helical" evidence="1">
    <location>
        <begin position="413"/>
        <end position="431"/>
    </location>
</feature>
<name>A0A1T4LVP2_9FIRM</name>
<dbReference type="Proteomes" id="UP000243297">
    <property type="component" value="Unassembled WGS sequence"/>
</dbReference>
<proteinExistence type="predicted"/>
<feature type="transmembrane region" description="Helical" evidence="1">
    <location>
        <begin position="364"/>
        <end position="382"/>
    </location>
</feature>
<feature type="transmembrane region" description="Helical" evidence="1">
    <location>
        <begin position="208"/>
        <end position="225"/>
    </location>
</feature>
<feature type="transmembrane region" description="Helical" evidence="1">
    <location>
        <begin position="388"/>
        <end position="406"/>
    </location>
</feature>
<feature type="transmembrane region" description="Helical" evidence="1">
    <location>
        <begin position="331"/>
        <end position="352"/>
    </location>
</feature>
<feature type="transmembrane region" description="Helical" evidence="1">
    <location>
        <begin position="261"/>
        <end position="279"/>
    </location>
</feature>
<feature type="transmembrane region" description="Helical" evidence="1">
    <location>
        <begin position="105"/>
        <end position="123"/>
    </location>
</feature>
<sequence>MKWIKDHKSELIIGGAVLFVLLFFALITKMTPLAGDDWGYAVQGMEANPFTKAWEFYFTWSGRFFSELWGFVVAPRKWLWNILNPALFALITFCIIKLTYKKNNLVLLIILVLSILFSVDNTLRIETYTWIMGTTYVVPLALLLMYLVLIKPIVFGEKKMSNLILGISIGLNFYIGLCMENATAILVLGNLLIAIYCWFNNKDYFKKSLLLLGVSIISLILIRVSPGATFRLARDNQEWIQLGLFNQIGSNWVAFLQRTFIYNRYMMMILSITMILGLLSFNKSKKWSISTIIMLIMHGLCFVLTFVPTLYDKTNLNFLLVFYDVEFTSTALLFCSIFYLAYVGILFWQMVVTLDLKQRLEGSFYLMLAGTANIAMLLSPIFGARSSIYTVFFIIVLIAFMIANIEINQYIQFGLVVLFAAFIMIKCRSLFEQYKIVQSVQNERNSIIEYYRVNQDEKEAWIPRMPTGFIHSADIEEGDDYHMEVFKEYYGLNPDVKLVFFKK</sequence>
<protein>
    <recommendedName>
        <fullName evidence="4">Glucosyl transferase GtrII</fullName>
    </recommendedName>
</protein>
<organism evidence="2 3">
    <name type="scientific">Anaerorhabdus furcosa</name>
    <dbReference type="NCBI Taxonomy" id="118967"/>
    <lineage>
        <taxon>Bacteria</taxon>
        <taxon>Bacillati</taxon>
        <taxon>Bacillota</taxon>
        <taxon>Erysipelotrichia</taxon>
        <taxon>Erysipelotrichales</taxon>
        <taxon>Erysipelotrichaceae</taxon>
        <taxon>Anaerorhabdus</taxon>
    </lineage>
</organism>
<dbReference type="AlphaFoldDB" id="A0A1T4LVP2"/>
<reference evidence="3" key="1">
    <citation type="submission" date="2017-02" db="EMBL/GenBank/DDBJ databases">
        <authorList>
            <person name="Varghese N."/>
            <person name="Submissions S."/>
        </authorList>
    </citation>
    <scope>NUCLEOTIDE SEQUENCE [LARGE SCALE GENOMIC DNA]</scope>
    <source>
        <strain evidence="3">ATCC 25662</strain>
    </source>
</reference>
<keyword evidence="3" id="KW-1185">Reference proteome</keyword>
<dbReference type="EMBL" id="FUWY01000002">
    <property type="protein sequence ID" value="SJZ58755.1"/>
    <property type="molecule type" value="Genomic_DNA"/>
</dbReference>
<dbReference type="STRING" id="118967.SAMN02745191_1063"/>
<dbReference type="OrthoDB" id="2284195at2"/>
<evidence type="ECO:0008006" key="4">
    <source>
        <dbReference type="Google" id="ProtNLM"/>
    </source>
</evidence>
<evidence type="ECO:0000313" key="3">
    <source>
        <dbReference type="Proteomes" id="UP000243297"/>
    </source>
</evidence>